<dbReference type="EMBL" id="CCSB01000003">
    <property type="protein sequence ID" value="CDZ78549.1"/>
    <property type="molecule type" value="Genomic_DNA"/>
</dbReference>
<organism evidence="1 2">
    <name type="scientific">Legionella massiliensis</name>
    <dbReference type="NCBI Taxonomy" id="1034943"/>
    <lineage>
        <taxon>Bacteria</taxon>
        <taxon>Pseudomonadati</taxon>
        <taxon>Pseudomonadota</taxon>
        <taxon>Gammaproteobacteria</taxon>
        <taxon>Legionellales</taxon>
        <taxon>Legionellaceae</taxon>
        <taxon>Legionella</taxon>
    </lineage>
</organism>
<keyword evidence="2" id="KW-1185">Reference proteome</keyword>
<proteinExistence type="predicted"/>
<dbReference type="OrthoDB" id="278697at2"/>
<gene>
    <name evidence="1" type="ORF">BN59_02859</name>
</gene>
<dbReference type="AlphaFoldDB" id="A0A078L362"/>
<dbReference type="STRING" id="1034943.BN59_02859"/>
<reference evidence="1 2" key="1">
    <citation type="submission" date="2014-06" db="EMBL/GenBank/DDBJ databases">
        <authorList>
            <person name="Urmite Genomes Urmite Genomes"/>
        </authorList>
    </citation>
    <scope>NUCLEOTIDE SEQUENCE [LARGE SCALE GENOMIC DNA]</scope>
</reference>
<evidence type="ECO:0000313" key="1">
    <source>
        <dbReference type="EMBL" id="CDZ78549.1"/>
    </source>
</evidence>
<name>A0A078L362_9GAMM</name>
<accession>A0A078L362</accession>
<protein>
    <submittedName>
        <fullName evidence="1">Uncharacterized protein</fullName>
    </submittedName>
</protein>
<dbReference type="Proteomes" id="UP000044071">
    <property type="component" value="Unassembled WGS sequence"/>
</dbReference>
<dbReference type="eggNOG" id="COG4278">
    <property type="taxonomic scope" value="Bacteria"/>
</dbReference>
<sequence length="108" mass="12584">MVIFLDVLSTIKKIDLLDLSLVKIKLSMSNEEGGYEWPLDAIDEAIVAYRTFLKTVLKKREAKSDKLLQPEPIADIVWHTHILFTQKYHEDCMDIFGEYIHHQPKIIS</sequence>
<evidence type="ECO:0000313" key="2">
    <source>
        <dbReference type="Proteomes" id="UP000044071"/>
    </source>
</evidence>